<reference evidence="7" key="1">
    <citation type="submission" date="2023-07" db="EMBL/GenBank/DDBJ databases">
        <title>Complete genome sequence of Bacillus cereus SRCM126073 isolated from soil.</title>
        <authorList>
            <person name="Yang H.-G."/>
            <person name="Ryu M.-S."/>
            <person name="Ha G.-S."/>
            <person name="Yang H.-J."/>
            <person name="Jeong D.-Y."/>
        </authorList>
    </citation>
    <scope>NUCLEOTIDE SEQUENCE</scope>
    <source>
        <strain evidence="7">SRCM126073</strain>
    </source>
</reference>
<dbReference type="InterPro" id="IPR050833">
    <property type="entry name" value="Poly_Biosynth_Transport"/>
</dbReference>
<dbReference type="InterPro" id="IPR002797">
    <property type="entry name" value="Polysacc_synth"/>
</dbReference>
<evidence type="ECO:0000256" key="2">
    <source>
        <dbReference type="ARBA" id="ARBA00022475"/>
    </source>
</evidence>
<keyword evidence="4 6" id="KW-1133">Transmembrane helix</keyword>
<comment type="subcellular location">
    <subcellularLocation>
        <location evidence="1">Cell membrane</location>
        <topology evidence="1">Multi-pass membrane protein</topology>
    </subcellularLocation>
</comment>
<feature type="transmembrane region" description="Helical" evidence="6">
    <location>
        <begin position="5"/>
        <end position="23"/>
    </location>
</feature>
<feature type="transmembrane region" description="Helical" evidence="6">
    <location>
        <begin position="35"/>
        <end position="56"/>
    </location>
</feature>
<dbReference type="Pfam" id="PF01943">
    <property type="entry name" value="Polysacc_synt"/>
    <property type="match status" value="1"/>
</dbReference>
<dbReference type="EMBL" id="JAUIQW010000001">
    <property type="protein sequence ID" value="MDN4876729.1"/>
    <property type="molecule type" value="Genomic_DNA"/>
</dbReference>
<gene>
    <name evidence="7" type="ORF">QYM23_28420</name>
</gene>
<keyword evidence="3 6" id="KW-0812">Transmembrane</keyword>
<evidence type="ECO:0000256" key="1">
    <source>
        <dbReference type="ARBA" id="ARBA00004651"/>
    </source>
</evidence>
<dbReference type="GO" id="GO:0005886">
    <property type="term" value="C:plasma membrane"/>
    <property type="evidence" value="ECO:0007669"/>
    <property type="project" value="UniProtKB-SubCell"/>
</dbReference>
<feature type="transmembrane region" description="Helical" evidence="6">
    <location>
        <begin position="170"/>
        <end position="188"/>
    </location>
</feature>
<dbReference type="PANTHER" id="PTHR30250">
    <property type="entry name" value="PST FAMILY PREDICTED COLANIC ACID TRANSPORTER"/>
    <property type="match status" value="1"/>
</dbReference>
<feature type="transmembrane region" description="Helical" evidence="6">
    <location>
        <begin position="320"/>
        <end position="340"/>
    </location>
</feature>
<name>A0AAW7NNZ3_BACCE</name>
<organism evidence="7 8">
    <name type="scientific">Bacillus cereus</name>
    <dbReference type="NCBI Taxonomy" id="1396"/>
    <lineage>
        <taxon>Bacteria</taxon>
        <taxon>Bacillati</taxon>
        <taxon>Bacillota</taxon>
        <taxon>Bacilli</taxon>
        <taxon>Bacillales</taxon>
        <taxon>Bacillaceae</taxon>
        <taxon>Bacillus</taxon>
        <taxon>Bacillus cereus group</taxon>
    </lineage>
</organism>
<proteinExistence type="predicted"/>
<evidence type="ECO:0000256" key="4">
    <source>
        <dbReference type="ARBA" id="ARBA00022989"/>
    </source>
</evidence>
<feature type="transmembrane region" description="Helical" evidence="6">
    <location>
        <begin position="245"/>
        <end position="266"/>
    </location>
</feature>
<feature type="transmembrane region" description="Helical" evidence="6">
    <location>
        <begin position="111"/>
        <end position="128"/>
    </location>
</feature>
<accession>A0AAW7NNZ3</accession>
<keyword evidence="2" id="KW-1003">Cell membrane</keyword>
<feature type="transmembrane region" description="Helical" evidence="6">
    <location>
        <begin position="352"/>
        <end position="371"/>
    </location>
</feature>
<feature type="transmembrane region" description="Helical" evidence="6">
    <location>
        <begin position="140"/>
        <end position="158"/>
    </location>
</feature>
<dbReference type="PANTHER" id="PTHR30250:SF11">
    <property type="entry name" value="O-ANTIGEN TRANSPORTER-RELATED"/>
    <property type="match status" value="1"/>
</dbReference>
<evidence type="ECO:0000313" key="7">
    <source>
        <dbReference type="EMBL" id="MDN4876729.1"/>
    </source>
</evidence>
<evidence type="ECO:0000256" key="6">
    <source>
        <dbReference type="SAM" id="Phobius"/>
    </source>
</evidence>
<keyword evidence="5 6" id="KW-0472">Membrane</keyword>
<sequence length="473" mass="53411">MLKNIIVFAFGSFGTKIIAFLLIPLYTHTLTKGEFGYIELINVLVFILVPIISFQLSDASYRFLLDASDDKERGKIISSTIIVILFSTIIFGIVSYFISQSSVNDDILQDRSILVFWVCISAMFIGVFKQIARGIEKSMAFAATDILQTTLLASGAIYLLHTKGMGVDGYFYSLIFSNVFSICILLTWIKIWRYVRLSLYSSVYAKEMLKYGAPLVPNVLAWWFINASDRFILVEYTNFDTVGLYALAFKYASILMIFSSIFTLAWQTTANQLYKSSENKAIFSKVFKVYYVFFVAVSIFMLLVQKPIVKVIATPDYFGSWVYIPFLLGANFFVVMAGFYSVTHLLAKRTASIFYSTLVVGLLNIILNIAFVPKFGAVASAVGTCISCFAMWIIRIIDTRKYIDVVIDKIHLSKNLVLFAIAGGIQYLNMDIMVYIMISCMIVIMMLLTNYSLLKECVSIVKELILKLKARLG</sequence>
<dbReference type="Proteomes" id="UP001175137">
    <property type="component" value="Unassembled WGS sequence"/>
</dbReference>
<dbReference type="RefSeq" id="WP_234574300.1">
    <property type="nucleotide sequence ID" value="NZ_CP090421.1"/>
</dbReference>
<feature type="transmembrane region" description="Helical" evidence="6">
    <location>
        <begin position="208"/>
        <end position="225"/>
    </location>
</feature>
<dbReference type="AlphaFoldDB" id="A0AAW7NNZ3"/>
<feature type="transmembrane region" description="Helical" evidence="6">
    <location>
        <begin position="410"/>
        <end position="428"/>
    </location>
</feature>
<evidence type="ECO:0000313" key="8">
    <source>
        <dbReference type="Proteomes" id="UP001175137"/>
    </source>
</evidence>
<feature type="transmembrane region" description="Helical" evidence="6">
    <location>
        <begin position="287"/>
        <end position="308"/>
    </location>
</feature>
<feature type="transmembrane region" description="Helical" evidence="6">
    <location>
        <begin position="434"/>
        <end position="454"/>
    </location>
</feature>
<comment type="caution">
    <text evidence="7">The sequence shown here is derived from an EMBL/GenBank/DDBJ whole genome shotgun (WGS) entry which is preliminary data.</text>
</comment>
<protein>
    <submittedName>
        <fullName evidence="7">Oligosaccharide flippase family protein</fullName>
    </submittedName>
</protein>
<feature type="transmembrane region" description="Helical" evidence="6">
    <location>
        <begin position="377"/>
        <end position="398"/>
    </location>
</feature>
<evidence type="ECO:0000256" key="5">
    <source>
        <dbReference type="ARBA" id="ARBA00023136"/>
    </source>
</evidence>
<evidence type="ECO:0000256" key="3">
    <source>
        <dbReference type="ARBA" id="ARBA00022692"/>
    </source>
</evidence>
<feature type="transmembrane region" description="Helical" evidence="6">
    <location>
        <begin position="76"/>
        <end position="99"/>
    </location>
</feature>